<reference evidence="1 2" key="1">
    <citation type="submission" date="2020-05" db="EMBL/GenBank/DDBJ databases">
        <title>Complete genome sequencing of Campylobacter and Arcobacter type strains.</title>
        <authorList>
            <person name="Miller W.G."/>
            <person name="Yee E."/>
        </authorList>
    </citation>
    <scope>NUCLEOTIDE SEQUENCE [LARGE SCALE GENOMIC DNA]</scope>
    <source>
        <strain evidence="1 2">LMG 25694</strain>
    </source>
</reference>
<organism evidence="1 2">
    <name type="scientific">Arcobacter defluvii</name>
    <dbReference type="NCBI Taxonomy" id="873191"/>
    <lineage>
        <taxon>Bacteria</taxon>
        <taxon>Pseudomonadati</taxon>
        <taxon>Campylobacterota</taxon>
        <taxon>Epsilonproteobacteria</taxon>
        <taxon>Campylobacterales</taxon>
        <taxon>Arcobacteraceae</taxon>
        <taxon>Arcobacter</taxon>
    </lineage>
</organism>
<dbReference type="KEGG" id="adz:ADFLV_0995"/>
<evidence type="ECO:0000313" key="2">
    <source>
        <dbReference type="Proteomes" id="UP000503313"/>
    </source>
</evidence>
<sequence>MKILLIVTIFLTNILFANYAFTNQNSGKIDMHGGKSENLLNQKNSLSNTNFNDIGITKPIAPKAPNALIKENEKKEEKKEITK</sequence>
<dbReference type="RefSeq" id="WP_014473773.1">
    <property type="nucleotide sequence ID" value="NZ_CP053835.1"/>
</dbReference>
<dbReference type="AlphaFoldDB" id="A0AAE7BCY2"/>
<gene>
    <name evidence="1" type="ORF">ADFLV_0995</name>
</gene>
<keyword evidence="2" id="KW-1185">Reference proteome</keyword>
<dbReference type="EMBL" id="CP053835">
    <property type="protein sequence ID" value="QKF77036.1"/>
    <property type="molecule type" value="Genomic_DNA"/>
</dbReference>
<proteinExistence type="predicted"/>
<evidence type="ECO:0000313" key="1">
    <source>
        <dbReference type="EMBL" id="QKF77036.1"/>
    </source>
</evidence>
<dbReference type="Proteomes" id="UP000503313">
    <property type="component" value="Chromosome"/>
</dbReference>
<accession>A0AAE7BCY2</accession>
<protein>
    <submittedName>
        <fullName evidence="1">Uncharacterized protein</fullName>
    </submittedName>
</protein>
<name>A0AAE7BCY2_9BACT</name>